<keyword evidence="5" id="KW-1185">Reference proteome</keyword>
<feature type="region of interest" description="Disordered" evidence="3">
    <location>
        <begin position="418"/>
        <end position="437"/>
    </location>
</feature>
<evidence type="ECO:0000256" key="2">
    <source>
        <dbReference type="ARBA" id="ARBA00022801"/>
    </source>
</evidence>
<dbReference type="Gene3D" id="3.50.80.20">
    <property type="entry name" value="D-Ala-D-Ala carboxypeptidase C, peptidase S13"/>
    <property type="match status" value="1"/>
</dbReference>
<dbReference type="EMBL" id="JAAIKR010000002">
    <property type="protein sequence ID" value="MBR9727194.1"/>
    <property type="molecule type" value="Genomic_DNA"/>
</dbReference>
<keyword evidence="4" id="KW-0121">Carboxypeptidase</keyword>
<accession>A0ABS5HZI2</accession>
<evidence type="ECO:0000256" key="1">
    <source>
        <dbReference type="ARBA" id="ARBA00006096"/>
    </source>
</evidence>
<dbReference type="InterPro" id="IPR000667">
    <property type="entry name" value="Peptidase_S13"/>
</dbReference>
<dbReference type="PANTHER" id="PTHR30023:SF0">
    <property type="entry name" value="PENICILLIN-SENSITIVE CARBOXYPEPTIDASE A"/>
    <property type="match status" value="1"/>
</dbReference>
<dbReference type="EC" id="3.4.16.4" evidence="4"/>
<keyword evidence="2 4" id="KW-0378">Hydrolase</keyword>
<evidence type="ECO:0000256" key="3">
    <source>
        <dbReference type="SAM" id="MobiDB-lite"/>
    </source>
</evidence>
<gene>
    <name evidence="4" type="primary">dacB</name>
    <name evidence="4" type="ORF">G3R48_04180</name>
</gene>
<comment type="caution">
    <text evidence="4">The sequence shown here is derived from an EMBL/GenBank/DDBJ whole genome shotgun (WGS) entry which is preliminary data.</text>
</comment>
<dbReference type="PANTHER" id="PTHR30023">
    <property type="entry name" value="D-ALANYL-D-ALANINE CARBOXYPEPTIDASE"/>
    <property type="match status" value="1"/>
</dbReference>
<protein>
    <submittedName>
        <fullName evidence="4">D-alanyl-D-alanine carboxypeptidase/D-alanyl-D-alanine-endopeptidase</fullName>
        <ecNumber evidence="4">3.4.16.4</ecNumber>
    </submittedName>
</protein>
<dbReference type="Proteomes" id="UP000811844">
    <property type="component" value="Unassembled WGS sequence"/>
</dbReference>
<dbReference type="SUPFAM" id="SSF56601">
    <property type="entry name" value="beta-lactamase/transpeptidase-like"/>
    <property type="match status" value="1"/>
</dbReference>
<reference evidence="4 5" key="1">
    <citation type="submission" date="2020-02" db="EMBL/GenBank/DDBJ databases">
        <title>Shewanella WXL01 sp. nov., a marine bacterium isolated from green algae in Luhuitou Fringing Reef (Northern South China Sea).</title>
        <authorList>
            <person name="Wang X."/>
        </authorList>
    </citation>
    <scope>NUCLEOTIDE SEQUENCE [LARGE SCALE GENOMIC DNA]</scope>
    <source>
        <strain evidence="4 5">MCCC 1A01895</strain>
    </source>
</reference>
<dbReference type="NCBIfam" id="TIGR00666">
    <property type="entry name" value="PBP4"/>
    <property type="match status" value="1"/>
</dbReference>
<dbReference type="RefSeq" id="WP_153663360.1">
    <property type="nucleotide sequence ID" value="NZ_JAAIKR010000002.1"/>
</dbReference>
<dbReference type="Pfam" id="PF02113">
    <property type="entry name" value="Peptidase_S13"/>
    <property type="match status" value="2"/>
</dbReference>
<dbReference type="GO" id="GO:0009002">
    <property type="term" value="F:serine-type D-Ala-D-Ala carboxypeptidase activity"/>
    <property type="evidence" value="ECO:0007669"/>
    <property type="project" value="UniProtKB-EC"/>
</dbReference>
<comment type="similarity">
    <text evidence="1">Belongs to the peptidase S13 family.</text>
</comment>
<organism evidence="4 5">
    <name type="scientific">Shewanella intestini</name>
    <dbReference type="NCBI Taxonomy" id="2017544"/>
    <lineage>
        <taxon>Bacteria</taxon>
        <taxon>Pseudomonadati</taxon>
        <taxon>Pseudomonadota</taxon>
        <taxon>Gammaproteobacteria</taxon>
        <taxon>Alteromonadales</taxon>
        <taxon>Shewanellaceae</taxon>
        <taxon>Shewanella</taxon>
    </lineage>
</organism>
<evidence type="ECO:0000313" key="5">
    <source>
        <dbReference type="Proteomes" id="UP000811844"/>
    </source>
</evidence>
<dbReference type="InterPro" id="IPR012338">
    <property type="entry name" value="Beta-lactam/transpept-like"/>
</dbReference>
<proteinExistence type="inferred from homology"/>
<evidence type="ECO:0000313" key="4">
    <source>
        <dbReference type="EMBL" id="MBR9727194.1"/>
    </source>
</evidence>
<name>A0ABS5HZI2_9GAMM</name>
<sequence>MKFIRSFLHPLRHSFRFLTNMTLMVGISFSCIANNSPVNEQGPSISLTQLQQQLTAITSNVSQDRASQLSSLIYRMDTQQILFEHNSAHYFQPASVQKIFTAVAAQHVLGLKHHFDTQIRLSAPFGSLTPVSNTKLIHSSAEQVANNKQTTNRVLNEADGVYNGDVLIRFGGDPLLTHQQLIHLISALSKLGIKQINGEIVIASNVTPTPQPRGWVWDDLGICYGAPITNGIVIDQNCLKANLAAKRYNETSKITLSPYPIDVQKAYRINGHSSPLLEFNTTAYFKKNQQAKTNNNKDDCRLNLAPVVNGRYNISGCYTNRLSLPLSLAINNPSQFAYAFVEQTLAKLHISHAPININQPIKFDNQSLKAHFPLLIAQHQSDSTQALVTQMLQQSNNVIAETLLNAIAQQLAQQLHQTQTVTKSDSDNAGNAGNNNDNPAWVLTQVLSQLGLDVNDANVTDGSGLSRYNLVNAHQLLAVLRYQASAKVNLLSQLPTAGESGTLRTKAVYLQDGIKHRLHGKSGSMLGVHNLIGVLNSKANGTLLFVILENNISPKRQDKQSYVNAILNELATLPPLN</sequence>
<dbReference type="Gene3D" id="3.40.710.10">
    <property type="entry name" value="DD-peptidase/beta-lactamase superfamily"/>
    <property type="match status" value="2"/>
</dbReference>
<dbReference type="PROSITE" id="PS51257">
    <property type="entry name" value="PROKAR_LIPOPROTEIN"/>
    <property type="match status" value="1"/>
</dbReference>
<dbReference type="PRINTS" id="PR00922">
    <property type="entry name" value="DADACBPTASE3"/>
</dbReference>
<keyword evidence="4" id="KW-0645">Protease</keyword>